<evidence type="ECO:0000256" key="7">
    <source>
        <dbReference type="ARBA" id="ARBA00010617"/>
    </source>
</evidence>
<feature type="region of interest" description="Disordered" evidence="30">
    <location>
        <begin position="125"/>
        <end position="148"/>
    </location>
</feature>
<evidence type="ECO:0000256" key="26">
    <source>
        <dbReference type="ARBA" id="ARBA00033274"/>
    </source>
</evidence>
<feature type="compositionally biased region" description="Low complexity" evidence="30">
    <location>
        <begin position="259"/>
        <end position="269"/>
    </location>
</feature>
<evidence type="ECO:0000256" key="12">
    <source>
        <dbReference type="ARBA" id="ARBA00022723"/>
    </source>
</evidence>
<evidence type="ECO:0000256" key="5">
    <source>
        <dbReference type="ARBA" id="ARBA00004637"/>
    </source>
</evidence>
<keyword evidence="31" id="KW-0812">Transmembrane</keyword>
<keyword evidence="17 29" id="KW-0503">Monooxygenase</keyword>
<feature type="region of interest" description="Disordered" evidence="30">
    <location>
        <begin position="253"/>
        <end position="288"/>
    </location>
</feature>
<feature type="compositionally biased region" description="Polar residues" evidence="30">
    <location>
        <begin position="517"/>
        <end position="529"/>
    </location>
</feature>
<dbReference type="GO" id="GO:0008386">
    <property type="term" value="F:cholesterol monooxygenase (side-chain-cleaving) activity"/>
    <property type="evidence" value="ECO:0007669"/>
    <property type="project" value="UniProtKB-EC"/>
</dbReference>
<protein>
    <recommendedName>
        <fullName evidence="9">Cholesterol side-chain cleavage enzyme, mitochondrial</fullName>
        <ecNumber evidence="8">1.14.15.6</ecNumber>
    </recommendedName>
    <alternativeName>
        <fullName evidence="24">CYPXIA1</fullName>
    </alternativeName>
    <alternativeName>
        <fullName evidence="26">Cholesterol desmolase</fullName>
    </alternativeName>
    <alternativeName>
        <fullName evidence="25">Cytochrome P450 11A1</fullName>
    </alternativeName>
    <alternativeName>
        <fullName evidence="27">Cytochrome P450(scc)</fullName>
    </alternativeName>
</protein>
<evidence type="ECO:0000256" key="2">
    <source>
        <dbReference type="ARBA" id="ARBA00003690"/>
    </source>
</evidence>
<keyword evidence="15 29" id="KW-0560">Oxidoreductase</keyword>
<keyword evidence="13" id="KW-0999">Mitochondrion inner membrane</keyword>
<dbReference type="EC" id="1.14.15.6" evidence="8"/>
<evidence type="ECO:0000256" key="28">
    <source>
        <dbReference type="PIRSR" id="PIRSR602403-1"/>
    </source>
</evidence>
<keyword evidence="31" id="KW-1133">Transmembrane helix</keyword>
<feature type="compositionally biased region" description="Polar residues" evidence="30">
    <location>
        <begin position="471"/>
        <end position="487"/>
    </location>
</feature>
<dbReference type="Proteomes" id="UP001168972">
    <property type="component" value="Unassembled WGS sequence"/>
</dbReference>
<feature type="compositionally biased region" description="Basic and acidic residues" evidence="30">
    <location>
        <begin position="275"/>
        <end position="284"/>
    </location>
</feature>
<keyword evidence="12 28" id="KW-0479">Metal-binding</keyword>
<organism evidence="32 33">
    <name type="scientific">Microctonus hyperodae</name>
    <name type="common">Parasitoid wasp</name>
    <dbReference type="NCBI Taxonomy" id="165561"/>
    <lineage>
        <taxon>Eukaryota</taxon>
        <taxon>Metazoa</taxon>
        <taxon>Ecdysozoa</taxon>
        <taxon>Arthropoda</taxon>
        <taxon>Hexapoda</taxon>
        <taxon>Insecta</taxon>
        <taxon>Pterygota</taxon>
        <taxon>Neoptera</taxon>
        <taxon>Endopterygota</taxon>
        <taxon>Hymenoptera</taxon>
        <taxon>Apocrita</taxon>
        <taxon>Ichneumonoidea</taxon>
        <taxon>Braconidae</taxon>
        <taxon>Euphorinae</taxon>
        <taxon>Microctonus</taxon>
    </lineage>
</organism>
<dbReference type="GO" id="GO:0008203">
    <property type="term" value="P:cholesterol metabolic process"/>
    <property type="evidence" value="ECO:0007669"/>
    <property type="project" value="UniProtKB-KW"/>
</dbReference>
<evidence type="ECO:0000256" key="3">
    <source>
        <dbReference type="ARBA" id="ARBA00004174"/>
    </source>
</evidence>
<feature type="compositionally biased region" description="Low complexity" evidence="30">
    <location>
        <begin position="489"/>
        <end position="500"/>
    </location>
</feature>
<dbReference type="InterPro" id="IPR017972">
    <property type="entry name" value="Cyt_P450_CS"/>
</dbReference>
<evidence type="ECO:0000256" key="1">
    <source>
        <dbReference type="ARBA" id="ARBA00001971"/>
    </source>
</evidence>
<evidence type="ECO:0000256" key="22">
    <source>
        <dbReference type="ARBA" id="ARBA00023221"/>
    </source>
</evidence>
<evidence type="ECO:0000313" key="33">
    <source>
        <dbReference type="Proteomes" id="UP001168972"/>
    </source>
</evidence>
<keyword evidence="33" id="KW-1185">Reference proteome</keyword>
<dbReference type="GO" id="GO:0034650">
    <property type="term" value="P:cortisol metabolic process"/>
    <property type="evidence" value="ECO:0007669"/>
    <property type="project" value="TreeGrafter"/>
</dbReference>
<evidence type="ECO:0000256" key="15">
    <source>
        <dbReference type="ARBA" id="ARBA00023002"/>
    </source>
</evidence>
<evidence type="ECO:0000256" key="19">
    <source>
        <dbReference type="ARBA" id="ARBA00023128"/>
    </source>
</evidence>
<evidence type="ECO:0000313" key="32">
    <source>
        <dbReference type="EMBL" id="KAK0183508.1"/>
    </source>
</evidence>
<evidence type="ECO:0000256" key="10">
    <source>
        <dbReference type="ARBA" id="ARBA00022548"/>
    </source>
</evidence>
<comment type="pathway">
    <text evidence="6">Lipid metabolism; C21-steroid hormone metabolism.</text>
</comment>
<dbReference type="EMBL" id="JAQQBR010000001">
    <property type="protein sequence ID" value="KAK0183508.1"/>
    <property type="molecule type" value="Genomic_DNA"/>
</dbReference>
<evidence type="ECO:0000256" key="24">
    <source>
        <dbReference type="ARBA" id="ARBA00030343"/>
    </source>
</evidence>
<evidence type="ECO:0000256" key="31">
    <source>
        <dbReference type="SAM" id="Phobius"/>
    </source>
</evidence>
<name>A0AA39G8T0_MICHY</name>
<feature type="compositionally biased region" description="Low complexity" evidence="30">
    <location>
        <begin position="542"/>
        <end position="564"/>
    </location>
</feature>
<evidence type="ECO:0000256" key="25">
    <source>
        <dbReference type="ARBA" id="ARBA00032666"/>
    </source>
</evidence>
<keyword evidence="14" id="KW-0809">Transit peptide</keyword>
<evidence type="ECO:0000256" key="17">
    <source>
        <dbReference type="ARBA" id="ARBA00023033"/>
    </source>
</evidence>
<accession>A0AA39G8T0</accession>
<evidence type="ECO:0000256" key="14">
    <source>
        <dbReference type="ARBA" id="ARBA00022946"/>
    </source>
</evidence>
<comment type="subcellular location">
    <subcellularLocation>
        <location evidence="4">Endoplasmic reticulum membrane</location>
        <topology evidence="4">Peripheral membrane protein</topology>
    </subcellularLocation>
    <subcellularLocation>
        <location evidence="3">Microsome membrane</location>
        <topology evidence="3">Peripheral membrane protein</topology>
    </subcellularLocation>
    <subcellularLocation>
        <location evidence="5">Mitochondrion inner membrane</location>
        <topology evidence="5">Peripheral membrane protein</topology>
    </subcellularLocation>
</comment>
<dbReference type="PANTHER" id="PTHR24279">
    <property type="entry name" value="CYTOCHROME P450"/>
    <property type="match status" value="1"/>
</dbReference>
<dbReference type="Pfam" id="PF00067">
    <property type="entry name" value="p450"/>
    <property type="match status" value="1"/>
</dbReference>
<evidence type="ECO:0000256" key="9">
    <source>
        <dbReference type="ARBA" id="ARBA00019844"/>
    </source>
</evidence>
<dbReference type="InterPro" id="IPR036396">
    <property type="entry name" value="Cyt_P450_sf"/>
</dbReference>
<feature type="transmembrane region" description="Helical" evidence="31">
    <location>
        <begin position="12"/>
        <end position="29"/>
    </location>
</feature>
<reference evidence="32" key="1">
    <citation type="journal article" date="2023" name="bioRxiv">
        <title>Scaffold-level genome assemblies of two parasitoid biocontrol wasps reveal the parthenogenesis mechanism and an associated novel virus.</title>
        <authorList>
            <person name="Inwood S."/>
            <person name="Skelly J."/>
            <person name="Guhlin J."/>
            <person name="Harrop T."/>
            <person name="Goldson S."/>
            <person name="Dearden P."/>
        </authorList>
    </citation>
    <scope>NUCLEOTIDE SEQUENCE</scope>
    <source>
        <strain evidence="32">Lincoln</strain>
        <tissue evidence="32">Whole body</tissue>
    </source>
</reference>
<comment type="cofactor">
    <cofactor evidence="1 28">
        <name>heme</name>
        <dbReference type="ChEBI" id="CHEBI:30413"/>
    </cofactor>
</comment>
<evidence type="ECO:0000256" key="4">
    <source>
        <dbReference type="ARBA" id="ARBA00004406"/>
    </source>
</evidence>
<evidence type="ECO:0000256" key="6">
    <source>
        <dbReference type="ARBA" id="ARBA00005108"/>
    </source>
</evidence>
<evidence type="ECO:0000256" key="8">
    <source>
        <dbReference type="ARBA" id="ARBA00012764"/>
    </source>
</evidence>
<dbReference type="GO" id="GO:0071375">
    <property type="term" value="P:cellular response to peptide hormone stimulus"/>
    <property type="evidence" value="ECO:0007669"/>
    <property type="project" value="TreeGrafter"/>
</dbReference>
<keyword evidence="16 28" id="KW-0408">Iron</keyword>
<keyword evidence="21" id="KW-1207">Sterol metabolism</keyword>
<evidence type="ECO:0000256" key="16">
    <source>
        <dbReference type="ARBA" id="ARBA00023004"/>
    </source>
</evidence>
<reference evidence="32" key="2">
    <citation type="submission" date="2023-03" db="EMBL/GenBank/DDBJ databases">
        <authorList>
            <person name="Inwood S.N."/>
            <person name="Skelly J.G."/>
            <person name="Guhlin J."/>
            <person name="Harrop T.W.R."/>
            <person name="Goldson S.G."/>
            <person name="Dearden P.K."/>
        </authorList>
    </citation>
    <scope>NUCLEOTIDE SEQUENCE</scope>
    <source>
        <strain evidence="32">Lincoln</strain>
        <tissue evidence="32">Whole body</tissue>
    </source>
</reference>
<dbReference type="GO" id="GO:0005743">
    <property type="term" value="C:mitochondrial inner membrane"/>
    <property type="evidence" value="ECO:0007669"/>
    <property type="project" value="UniProtKB-SubCell"/>
</dbReference>
<dbReference type="InterPro" id="IPR001128">
    <property type="entry name" value="Cyt_P450"/>
</dbReference>
<evidence type="ECO:0000256" key="30">
    <source>
        <dbReference type="SAM" id="MobiDB-lite"/>
    </source>
</evidence>
<dbReference type="PROSITE" id="PS00086">
    <property type="entry name" value="CYTOCHROME_P450"/>
    <property type="match status" value="1"/>
</dbReference>
<comment type="similarity">
    <text evidence="7 29">Belongs to the cytochrome P450 family.</text>
</comment>
<dbReference type="GO" id="GO:0005506">
    <property type="term" value="F:iron ion binding"/>
    <property type="evidence" value="ECO:0007669"/>
    <property type="project" value="InterPro"/>
</dbReference>
<dbReference type="InterPro" id="IPR050479">
    <property type="entry name" value="CYP11_CYP27_families"/>
</dbReference>
<evidence type="ECO:0000256" key="18">
    <source>
        <dbReference type="ARBA" id="ARBA00023098"/>
    </source>
</evidence>
<dbReference type="PRINTS" id="PR00465">
    <property type="entry name" value="EP450IV"/>
</dbReference>
<keyword evidence="22" id="KW-0753">Steroid metabolism</keyword>
<proteinExistence type="inferred from homology"/>
<sequence length="661" mass="75006">MSLISKFGDFYKFFIWHINIFNAFLYLYLRLYPVVIGNGRCMMKDTVIKGYHIPKGVQVVFQHYVISNQEKYFPRSSEFLPERWINKNESHHTFASLPFGFGRRMCLGRRFADLEMAIVITTSKENTPINSPQNTPTKNRKSETEKKPTQIINRLDTWQIRSPAKKIVNYTQSFPKISPSRKIENINIVFAQSPQLNISKNEKTETKNSSSLINNNSLNKSNLNESQLEKLTVKITDVDKLLESSMTKSLNKTNEFKINNSMELNNSNNQTTPTRKSDKDESTSNKKYSPVSLSTIIGENLLALSELTSETDEEISDDCKTNVAINPSSRYLPVTSNFKERCKLMPIDEDKETISKSRKISIGSSNAFMESTKKSTALEQIVKRKMVGGNGLIQEIIQEFQKKCVKNDNPTFTKGSKKFVKKLVKSLEKSIHEDENDSENLMENNKFDKKFDDILQLNQTNKVNNSDRHSGTSSVTISLKSSDTDSAGSEPSSPTFSPSPDYNWSTKVRSDIENNSKKPSPTKHNNTQWIPLPADVILPRTSSALSMKSRSSSRSSSNKSPCISPITEDNSQQRFFSNKKPYWSWSHGINNTIGRRGSPADRYTVCDSGYAEQTSEHSLMIQSFLAEHEASQSFIQDMDTSSDRRLTFGRAPSILSRSIRV</sequence>
<dbReference type="InterPro" id="IPR002403">
    <property type="entry name" value="Cyt_P450_E_grp-IV"/>
</dbReference>
<keyword evidence="11 28" id="KW-0349">Heme</keyword>
<evidence type="ECO:0000256" key="11">
    <source>
        <dbReference type="ARBA" id="ARBA00022617"/>
    </source>
</evidence>
<dbReference type="Gene3D" id="1.10.630.10">
    <property type="entry name" value="Cytochrome P450"/>
    <property type="match status" value="1"/>
</dbReference>
<dbReference type="PANTHER" id="PTHR24279:SF3">
    <property type="entry name" value="CHOLESTEROL SIDE-CHAIN CLEAVAGE ENZYME, MITOCHONDRIAL"/>
    <property type="match status" value="1"/>
</dbReference>
<dbReference type="GO" id="GO:0005789">
    <property type="term" value="C:endoplasmic reticulum membrane"/>
    <property type="evidence" value="ECO:0007669"/>
    <property type="project" value="UniProtKB-SubCell"/>
</dbReference>
<gene>
    <name evidence="32" type="ORF">PV327_001545</name>
</gene>
<keyword evidence="10" id="KW-0153">Cholesterol metabolism</keyword>
<evidence type="ECO:0000256" key="13">
    <source>
        <dbReference type="ARBA" id="ARBA00022792"/>
    </source>
</evidence>
<evidence type="ECO:0000256" key="27">
    <source>
        <dbReference type="ARBA" id="ARBA00033394"/>
    </source>
</evidence>
<dbReference type="AlphaFoldDB" id="A0AA39G8T0"/>
<evidence type="ECO:0000256" key="23">
    <source>
        <dbReference type="ARBA" id="ARBA00023250"/>
    </source>
</evidence>
<dbReference type="SUPFAM" id="SSF48264">
    <property type="entry name" value="Cytochrome P450"/>
    <property type="match status" value="1"/>
</dbReference>
<feature type="compositionally biased region" description="Polar residues" evidence="30">
    <location>
        <begin position="125"/>
        <end position="137"/>
    </location>
</feature>
<feature type="region of interest" description="Disordered" evidence="30">
    <location>
        <begin position="460"/>
        <end position="571"/>
    </location>
</feature>
<keyword evidence="19" id="KW-0496">Mitochondrion</keyword>
<keyword evidence="18" id="KW-0443">Lipid metabolism</keyword>
<evidence type="ECO:0000256" key="29">
    <source>
        <dbReference type="RuleBase" id="RU000461"/>
    </source>
</evidence>
<dbReference type="GO" id="GO:0006704">
    <property type="term" value="P:glucocorticoid biosynthetic process"/>
    <property type="evidence" value="ECO:0007669"/>
    <property type="project" value="TreeGrafter"/>
</dbReference>
<keyword evidence="20 31" id="KW-0472">Membrane</keyword>
<dbReference type="GO" id="GO:0006700">
    <property type="term" value="P:C21-steroid hormone biosynthetic process"/>
    <property type="evidence" value="ECO:0007669"/>
    <property type="project" value="TreeGrafter"/>
</dbReference>
<comment type="caution">
    <text evidence="32">The sequence shown here is derived from an EMBL/GenBank/DDBJ whole genome shotgun (WGS) entry which is preliminary data.</text>
</comment>
<evidence type="ECO:0000256" key="20">
    <source>
        <dbReference type="ARBA" id="ARBA00023136"/>
    </source>
</evidence>
<dbReference type="GO" id="GO:0020037">
    <property type="term" value="F:heme binding"/>
    <property type="evidence" value="ECO:0007669"/>
    <property type="project" value="InterPro"/>
</dbReference>
<keyword evidence="23" id="KW-0755">Steroidogenesis</keyword>
<comment type="function">
    <text evidence="2">May be involved in the metabolism of insect hormones and in the breakdown of synthetic insecticides.</text>
</comment>
<feature type="binding site" description="axial binding residue" evidence="28">
    <location>
        <position position="106"/>
    </location>
    <ligand>
        <name>heme</name>
        <dbReference type="ChEBI" id="CHEBI:30413"/>
    </ligand>
    <ligandPart>
        <name>Fe</name>
        <dbReference type="ChEBI" id="CHEBI:18248"/>
    </ligandPart>
</feature>
<evidence type="ECO:0000256" key="21">
    <source>
        <dbReference type="ARBA" id="ARBA00023166"/>
    </source>
</evidence>